<dbReference type="EMBL" id="CM046395">
    <property type="protein sequence ID" value="KAI8543015.1"/>
    <property type="molecule type" value="Genomic_DNA"/>
</dbReference>
<accession>A0ACC0MQ29</accession>
<sequence length="84" mass="9118">MQVLGFDLGWLCARSSALRAAGERAALRPEIQGLAAQLESVRQKVANLEARLAQVMQRDAELAATALNLEDLDPEGLVFAEWLA</sequence>
<keyword evidence="2" id="KW-1185">Reference proteome</keyword>
<dbReference type="Proteomes" id="UP001062846">
    <property type="component" value="Chromosome 8"/>
</dbReference>
<protein>
    <submittedName>
        <fullName evidence="1">Uncharacterized protein</fullName>
    </submittedName>
</protein>
<proteinExistence type="predicted"/>
<gene>
    <name evidence="1" type="ORF">RHMOL_Rhmol08G0186000</name>
</gene>
<reference evidence="1" key="1">
    <citation type="submission" date="2022-02" db="EMBL/GenBank/DDBJ databases">
        <title>Plant Genome Project.</title>
        <authorList>
            <person name="Zhang R.-G."/>
        </authorList>
    </citation>
    <scope>NUCLEOTIDE SEQUENCE</scope>
    <source>
        <strain evidence="1">AT1</strain>
    </source>
</reference>
<organism evidence="1 2">
    <name type="scientific">Rhododendron molle</name>
    <name type="common">Chinese azalea</name>
    <name type="synonym">Azalea mollis</name>
    <dbReference type="NCBI Taxonomy" id="49168"/>
    <lineage>
        <taxon>Eukaryota</taxon>
        <taxon>Viridiplantae</taxon>
        <taxon>Streptophyta</taxon>
        <taxon>Embryophyta</taxon>
        <taxon>Tracheophyta</taxon>
        <taxon>Spermatophyta</taxon>
        <taxon>Magnoliopsida</taxon>
        <taxon>eudicotyledons</taxon>
        <taxon>Gunneridae</taxon>
        <taxon>Pentapetalae</taxon>
        <taxon>asterids</taxon>
        <taxon>Ericales</taxon>
        <taxon>Ericaceae</taxon>
        <taxon>Ericoideae</taxon>
        <taxon>Rhodoreae</taxon>
        <taxon>Rhododendron</taxon>
    </lineage>
</organism>
<evidence type="ECO:0000313" key="1">
    <source>
        <dbReference type="EMBL" id="KAI8543015.1"/>
    </source>
</evidence>
<name>A0ACC0MQ29_RHOML</name>
<evidence type="ECO:0000313" key="2">
    <source>
        <dbReference type="Proteomes" id="UP001062846"/>
    </source>
</evidence>
<comment type="caution">
    <text evidence="1">The sequence shown here is derived from an EMBL/GenBank/DDBJ whole genome shotgun (WGS) entry which is preliminary data.</text>
</comment>